<comment type="subunit">
    <text evidence="3 13">Tetramer of two alpha and two beta subunits.</text>
</comment>
<keyword evidence="10 13" id="KW-0648">Protein biosynthesis</keyword>
<dbReference type="InterPro" id="IPR002319">
    <property type="entry name" value="Phenylalanyl-tRNA_Synthase"/>
</dbReference>
<evidence type="ECO:0000256" key="2">
    <source>
        <dbReference type="ARBA" id="ARBA00010207"/>
    </source>
</evidence>
<dbReference type="Proteomes" id="UP000005730">
    <property type="component" value="Chromosome"/>
</dbReference>
<evidence type="ECO:0000256" key="4">
    <source>
        <dbReference type="ARBA" id="ARBA00022490"/>
    </source>
</evidence>
<evidence type="ECO:0000256" key="3">
    <source>
        <dbReference type="ARBA" id="ARBA00011209"/>
    </source>
</evidence>
<evidence type="ECO:0000256" key="6">
    <source>
        <dbReference type="ARBA" id="ARBA00022723"/>
    </source>
</evidence>
<dbReference type="GO" id="GO:0006432">
    <property type="term" value="P:phenylalanyl-tRNA aminoacylation"/>
    <property type="evidence" value="ECO:0007669"/>
    <property type="project" value="UniProtKB-UniRule"/>
</dbReference>
<dbReference type="GO" id="GO:0005524">
    <property type="term" value="F:ATP binding"/>
    <property type="evidence" value="ECO:0007669"/>
    <property type="project" value="UniProtKB-UniRule"/>
</dbReference>
<dbReference type="PANTHER" id="PTHR11538">
    <property type="entry name" value="PHENYLALANYL-TRNA SYNTHETASE"/>
    <property type="match status" value="1"/>
</dbReference>
<keyword evidence="5 13" id="KW-0436">Ligase</keyword>
<dbReference type="NCBIfam" id="TIGR00468">
    <property type="entry name" value="pheS"/>
    <property type="match status" value="1"/>
</dbReference>
<evidence type="ECO:0000256" key="10">
    <source>
        <dbReference type="ARBA" id="ARBA00022917"/>
    </source>
</evidence>
<dbReference type="AlphaFoldDB" id="H0USA3"/>
<dbReference type="HOGENOM" id="CLU_025086_0_1_0"/>
<dbReference type="EC" id="6.1.1.20" evidence="13"/>
<name>H0USA3_9BACT</name>
<keyword evidence="6 13" id="KW-0479">Metal-binding</keyword>
<dbReference type="Pfam" id="PF02912">
    <property type="entry name" value="Phe_tRNA-synt_N"/>
    <property type="match status" value="1"/>
</dbReference>
<dbReference type="InterPro" id="IPR022911">
    <property type="entry name" value="Phe_tRNA_ligase_alpha1_bac"/>
</dbReference>
<dbReference type="InterPro" id="IPR006195">
    <property type="entry name" value="aa-tRNA-synth_II"/>
</dbReference>
<dbReference type="InterPro" id="IPR010978">
    <property type="entry name" value="tRNA-bd_arm"/>
</dbReference>
<dbReference type="RefSeq" id="WP_006583686.1">
    <property type="nucleotide sequence ID" value="NZ_CM001377.1"/>
</dbReference>
<dbReference type="GO" id="GO:0000049">
    <property type="term" value="F:tRNA binding"/>
    <property type="evidence" value="ECO:0007669"/>
    <property type="project" value="InterPro"/>
</dbReference>
<dbReference type="InterPro" id="IPR004188">
    <property type="entry name" value="Phe-tRNA_ligase_II_N"/>
</dbReference>
<dbReference type="SUPFAM" id="SSF46589">
    <property type="entry name" value="tRNA-binding arm"/>
    <property type="match status" value="1"/>
</dbReference>
<keyword evidence="8 13" id="KW-0067">ATP-binding</keyword>
<comment type="catalytic activity">
    <reaction evidence="12 13">
        <text>tRNA(Phe) + L-phenylalanine + ATP = L-phenylalanyl-tRNA(Phe) + AMP + diphosphate + H(+)</text>
        <dbReference type="Rhea" id="RHEA:19413"/>
        <dbReference type="Rhea" id="RHEA-COMP:9668"/>
        <dbReference type="Rhea" id="RHEA-COMP:9699"/>
        <dbReference type="ChEBI" id="CHEBI:15378"/>
        <dbReference type="ChEBI" id="CHEBI:30616"/>
        <dbReference type="ChEBI" id="CHEBI:33019"/>
        <dbReference type="ChEBI" id="CHEBI:58095"/>
        <dbReference type="ChEBI" id="CHEBI:78442"/>
        <dbReference type="ChEBI" id="CHEBI:78531"/>
        <dbReference type="ChEBI" id="CHEBI:456215"/>
        <dbReference type="EC" id="6.1.1.20"/>
    </reaction>
</comment>
<protein>
    <recommendedName>
        <fullName evidence="13">Phenylalanine--tRNA ligase alpha subunit</fullName>
        <ecNumber evidence="13">6.1.1.20</ecNumber>
    </recommendedName>
    <alternativeName>
        <fullName evidence="13">Phenylalanyl-tRNA synthetase alpha subunit</fullName>
        <shortName evidence="13">PheRS</shortName>
    </alternativeName>
</protein>
<keyword evidence="9 13" id="KW-0460">Magnesium</keyword>
<dbReference type="InterPro" id="IPR004529">
    <property type="entry name" value="Phe-tRNA-synth_IIc_asu"/>
</dbReference>
<feature type="binding site" evidence="13">
    <location>
        <position position="259"/>
    </location>
    <ligand>
        <name>Mg(2+)</name>
        <dbReference type="ChEBI" id="CHEBI:18420"/>
        <note>shared with beta subunit</note>
    </ligand>
</feature>
<comment type="subcellular location">
    <subcellularLocation>
        <location evidence="1 13">Cytoplasm</location>
    </subcellularLocation>
</comment>
<dbReference type="InterPro" id="IPR045864">
    <property type="entry name" value="aa-tRNA-synth_II/BPL/LPL"/>
</dbReference>
<evidence type="ECO:0000313" key="15">
    <source>
        <dbReference type="EMBL" id="EHM10192.1"/>
    </source>
</evidence>
<dbReference type="CDD" id="cd00496">
    <property type="entry name" value="PheRS_alpha_core"/>
    <property type="match status" value="1"/>
</dbReference>
<reference evidence="15 16" key="1">
    <citation type="submission" date="2011-10" db="EMBL/GenBank/DDBJ databases">
        <title>The Noncontiguous Finished genome of Thermanaerovibrio velox DSM 12556.</title>
        <authorList>
            <consortium name="US DOE Joint Genome Institute (JGI-PGF)"/>
            <person name="Lucas S."/>
            <person name="Copeland A."/>
            <person name="Lapidus A."/>
            <person name="Glavina del Rio T."/>
            <person name="Dalin E."/>
            <person name="Tice H."/>
            <person name="Bruce D."/>
            <person name="Goodwin L."/>
            <person name="Pitluck S."/>
            <person name="Peters L."/>
            <person name="Mikhailova N."/>
            <person name="Teshima H."/>
            <person name="Kyrpides N."/>
            <person name="Mavromatis K."/>
            <person name="Ivanova N."/>
            <person name="Markowitz V."/>
            <person name="Cheng J.-F."/>
            <person name="Hugenholtz P."/>
            <person name="Woyke T."/>
            <person name="Wu D."/>
            <person name="Spring S."/>
            <person name="Brambilla E.-M."/>
            <person name="Klenk H.-P."/>
            <person name="Eisen J.A."/>
        </authorList>
    </citation>
    <scope>NUCLEOTIDE SEQUENCE [LARGE SCALE GENOMIC DNA]</scope>
    <source>
        <strain evidence="15 16">DSM 12556</strain>
    </source>
</reference>
<organism evidence="15 16">
    <name type="scientific">Thermanaerovibrio velox DSM 12556</name>
    <dbReference type="NCBI Taxonomy" id="926567"/>
    <lineage>
        <taxon>Bacteria</taxon>
        <taxon>Thermotogati</taxon>
        <taxon>Synergistota</taxon>
        <taxon>Synergistia</taxon>
        <taxon>Synergistales</taxon>
        <taxon>Synergistaceae</taxon>
        <taxon>Thermanaerovibrio</taxon>
    </lineage>
</organism>
<accession>H0USA3</accession>
<dbReference type="GO" id="GO:0000287">
    <property type="term" value="F:magnesium ion binding"/>
    <property type="evidence" value="ECO:0007669"/>
    <property type="project" value="UniProtKB-UniRule"/>
</dbReference>
<dbReference type="EMBL" id="CM001377">
    <property type="protein sequence ID" value="EHM10192.1"/>
    <property type="molecule type" value="Genomic_DNA"/>
</dbReference>
<dbReference type="Gene3D" id="3.30.930.10">
    <property type="entry name" value="Bira Bifunctional Protein, Domain 2"/>
    <property type="match status" value="1"/>
</dbReference>
<evidence type="ECO:0000256" key="11">
    <source>
        <dbReference type="ARBA" id="ARBA00023146"/>
    </source>
</evidence>
<dbReference type="GO" id="GO:0005737">
    <property type="term" value="C:cytoplasm"/>
    <property type="evidence" value="ECO:0007669"/>
    <property type="project" value="UniProtKB-SubCell"/>
</dbReference>
<evidence type="ECO:0000256" key="13">
    <source>
        <dbReference type="HAMAP-Rule" id="MF_00281"/>
    </source>
</evidence>
<evidence type="ECO:0000256" key="8">
    <source>
        <dbReference type="ARBA" id="ARBA00022840"/>
    </source>
</evidence>
<keyword evidence="16" id="KW-1185">Reference proteome</keyword>
<dbReference type="SUPFAM" id="SSF55681">
    <property type="entry name" value="Class II aaRS and biotin synthetases"/>
    <property type="match status" value="1"/>
</dbReference>
<proteinExistence type="inferred from homology"/>
<keyword evidence="4 13" id="KW-0963">Cytoplasm</keyword>
<dbReference type="PROSITE" id="PS50862">
    <property type="entry name" value="AA_TRNA_LIGASE_II"/>
    <property type="match status" value="1"/>
</dbReference>
<evidence type="ECO:0000313" key="16">
    <source>
        <dbReference type="Proteomes" id="UP000005730"/>
    </source>
</evidence>
<comment type="cofactor">
    <cofactor evidence="13">
        <name>Mg(2+)</name>
        <dbReference type="ChEBI" id="CHEBI:18420"/>
    </cofactor>
    <text evidence="13">Binds 2 magnesium ions per tetramer.</text>
</comment>
<dbReference type="Pfam" id="PF01409">
    <property type="entry name" value="tRNA-synt_2d"/>
    <property type="match status" value="1"/>
</dbReference>
<evidence type="ECO:0000259" key="14">
    <source>
        <dbReference type="PROSITE" id="PS50862"/>
    </source>
</evidence>
<dbReference type="eggNOG" id="COG0016">
    <property type="taxonomic scope" value="Bacteria"/>
</dbReference>
<gene>
    <name evidence="13" type="primary">pheS</name>
    <name evidence="15" type="ORF">TheveDRAFT_1068</name>
</gene>
<dbReference type="GO" id="GO:0004826">
    <property type="term" value="F:phenylalanine-tRNA ligase activity"/>
    <property type="evidence" value="ECO:0007669"/>
    <property type="project" value="UniProtKB-UniRule"/>
</dbReference>
<evidence type="ECO:0000256" key="5">
    <source>
        <dbReference type="ARBA" id="ARBA00022598"/>
    </source>
</evidence>
<dbReference type="HAMAP" id="MF_00281">
    <property type="entry name" value="Phe_tRNA_synth_alpha1"/>
    <property type="match status" value="1"/>
</dbReference>
<keyword evidence="7 13" id="KW-0547">Nucleotide-binding</keyword>
<evidence type="ECO:0000256" key="12">
    <source>
        <dbReference type="ARBA" id="ARBA00049255"/>
    </source>
</evidence>
<feature type="domain" description="Aminoacyl-transfer RNA synthetases class-II family profile" evidence="14">
    <location>
        <begin position="123"/>
        <end position="334"/>
    </location>
</feature>
<evidence type="ECO:0000256" key="7">
    <source>
        <dbReference type="ARBA" id="ARBA00022741"/>
    </source>
</evidence>
<dbReference type="PANTHER" id="PTHR11538:SF41">
    <property type="entry name" value="PHENYLALANINE--TRNA LIGASE, MITOCHONDRIAL"/>
    <property type="match status" value="1"/>
</dbReference>
<keyword evidence="11 13" id="KW-0030">Aminoacyl-tRNA synthetase</keyword>
<evidence type="ECO:0000256" key="1">
    <source>
        <dbReference type="ARBA" id="ARBA00004496"/>
    </source>
</evidence>
<evidence type="ECO:0000256" key="9">
    <source>
        <dbReference type="ARBA" id="ARBA00022842"/>
    </source>
</evidence>
<comment type="similarity">
    <text evidence="2 13">Belongs to the class-II aminoacyl-tRNA synthetase family. Phe-tRNA synthetase alpha subunit type 1 subfamily.</text>
</comment>
<dbReference type="STRING" id="926567.TheveDRAFT_1068"/>
<sequence>MRDVRDLVAEAFEIKMALEDELALARAPEDVEAVMVKYLGRKGALTLLMRSLGDVPKDERPRVGRELNVIKDKCELQAKERLEDLVRIREVQEEGSNVLDVSLPGAGRPFGRFHPVAQTMEEIVSIFVSLGFSVATGPEIETDFYNFEALNFKAHHPARDMQDTFFLEDNRLLRTHTSPVQVRSMLSMGAPLRIVIPGRVYRRDSDPTHSPMFHQVEGLLLDEDVSVADLKGCLQVFVDSIFGKPLKSRFRGSYFPFTEPSIEMDVECVVCGGANPSCRVCKGTGWLEILGAGMVHPNVLRSGGVDPDRFGGFAWGMGVDRIAMLKYGLSDLRPLFEADLSYLSGGMVR</sequence>